<dbReference type="Proteomes" id="UP001196413">
    <property type="component" value="Unassembled WGS sequence"/>
</dbReference>
<proteinExistence type="predicted"/>
<feature type="compositionally biased region" description="Polar residues" evidence="1">
    <location>
        <begin position="12"/>
        <end position="21"/>
    </location>
</feature>
<reference evidence="2" key="1">
    <citation type="submission" date="2021-06" db="EMBL/GenBank/DDBJ databases">
        <title>Parelaphostrongylus tenuis whole genome reference sequence.</title>
        <authorList>
            <person name="Garwood T.J."/>
            <person name="Larsen P.A."/>
            <person name="Fountain-Jones N.M."/>
            <person name="Garbe J.R."/>
            <person name="Macchietto M.G."/>
            <person name="Kania S.A."/>
            <person name="Gerhold R.W."/>
            <person name="Richards J.E."/>
            <person name="Wolf T.M."/>
        </authorList>
    </citation>
    <scope>NUCLEOTIDE SEQUENCE</scope>
    <source>
        <strain evidence="2">MNPRO001-30</strain>
        <tissue evidence="2">Meninges</tissue>
    </source>
</reference>
<sequence>VNRDFQAKSAEQRSTIRQASVSKWKPNSVMQQYRSDWTLNLNGAVAAEAQRRLPCETSTVLCRGYPEATST</sequence>
<name>A0AAD5R6V0_PARTN</name>
<evidence type="ECO:0000313" key="3">
    <source>
        <dbReference type="Proteomes" id="UP001196413"/>
    </source>
</evidence>
<dbReference type="EMBL" id="JAHQIW010006817">
    <property type="protein sequence ID" value="KAJ1370629.1"/>
    <property type="molecule type" value="Genomic_DNA"/>
</dbReference>
<accession>A0AAD5R6V0</accession>
<evidence type="ECO:0000256" key="1">
    <source>
        <dbReference type="SAM" id="MobiDB-lite"/>
    </source>
</evidence>
<comment type="caution">
    <text evidence="2">The sequence shown here is derived from an EMBL/GenBank/DDBJ whole genome shotgun (WGS) entry which is preliminary data.</text>
</comment>
<gene>
    <name evidence="2" type="ORF">KIN20_032399</name>
</gene>
<organism evidence="2 3">
    <name type="scientific">Parelaphostrongylus tenuis</name>
    <name type="common">Meningeal worm</name>
    <dbReference type="NCBI Taxonomy" id="148309"/>
    <lineage>
        <taxon>Eukaryota</taxon>
        <taxon>Metazoa</taxon>
        <taxon>Ecdysozoa</taxon>
        <taxon>Nematoda</taxon>
        <taxon>Chromadorea</taxon>
        <taxon>Rhabditida</taxon>
        <taxon>Rhabditina</taxon>
        <taxon>Rhabditomorpha</taxon>
        <taxon>Strongyloidea</taxon>
        <taxon>Metastrongylidae</taxon>
        <taxon>Parelaphostrongylus</taxon>
    </lineage>
</organism>
<feature type="non-terminal residue" evidence="2">
    <location>
        <position position="1"/>
    </location>
</feature>
<protein>
    <submittedName>
        <fullName evidence="2">Uncharacterized protein</fullName>
    </submittedName>
</protein>
<dbReference type="AlphaFoldDB" id="A0AAD5R6V0"/>
<feature type="region of interest" description="Disordered" evidence="1">
    <location>
        <begin position="1"/>
        <end position="21"/>
    </location>
</feature>
<keyword evidence="3" id="KW-1185">Reference proteome</keyword>
<evidence type="ECO:0000313" key="2">
    <source>
        <dbReference type="EMBL" id="KAJ1370629.1"/>
    </source>
</evidence>